<dbReference type="Proteomes" id="UP001431783">
    <property type="component" value="Unassembled WGS sequence"/>
</dbReference>
<keyword evidence="2" id="KW-1185">Reference proteome</keyword>
<sequence length="66" mass="7653">MIKNISEQHKARDPIMAHLSSTYTNISYGLKEIYTGKNMKKIGYCYNKNSQIDKKLQDLKKVDNSN</sequence>
<accession>A0AAW1VDJ1</accession>
<organism evidence="1 2">
    <name type="scientific">Henosepilachna vigintioctopunctata</name>
    <dbReference type="NCBI Taxonomy" id="420089"/>
    <lineage>
        <taxon>Eukaryota</taxon>
        <taxon>Metazoa</taxon>
        <taxon>Ecdysozoa</taxon>
        <taxon>Arthropoda</taxon>
        <taxon>Hexapoda</taxon>
        <taxon>Insecta</taxon>
        <taxon>Pterygota</taxon>
        <taxon>Neoptera</taxon>
        <taxon>Endopterygota</taxon>
        <taxon>Coleoptera</taxon>
        <taxon>Polyphaga</taxon>
        <taxon>Cucujiformia</taxon>
        <taxon>Coccinelloidea</taxon>
        <taxon>Coccinellidae</taxon>
        <taxon>Epilachninae</taxon>
        <taxon>Epilachnini</taxon>
        <taxon>Henosepilachna</taxon>
    </lineage>
</organism>
<reference evidence="1 2" key="1">
    <citation type="submission" date="2023-03" db="EMBL/GenBank/DDBJ databases">
        <title>Genome insight into feeding habits of ladybird beetles.</title>
        <authorList>
            <person name="Li H.-S."/>
            <person name="Huang Y.-H."/>
            <person name="Pang H."/>
        </authorList>
    </citation>
    <scope>NUCLEOTIDE SEQUENCE [LARGE SCALE GENOMIC DNA]</scope>
    <source>
        <strain evidence="1">SYSU_2023b</strain>
        <tissue evidence="1">Whole body</tissue>
    </source>
</reference>
<comment type="caution">
    <text evidence="1">The sequence shown here is derived from an EMBL/GenBank/DDBJ whole genome shotgun (WGS) entry which is preliminary data.</text>
</comment>
<name>A0AAW1VDJ1_9CUCU</name>
<evidence type="ECO:0000313" key="1">
    <source>
        <dbReference type="EMBL" id="KAK9890446.1"/>
    </source>
</evidence>
<gene>
    <name evidence="1" type="ORF">WA026_010532</name>
</gene>
<dbReference type="AlphaFoldDB" id="A0AAW1VDJ1"/>
<evidence type="ECO:0000313" key="2">
    <source>
        <dbReference type="Proteomes" id="UP001431783"/>
    </source>
</evidence>
<protein>
    <submittedName>
        <fullName evidence="1">Uncharacterized protein</fullName>
    </submittedName>
</protein>
<proteinExistence type="predicted"/>
<dbReference type="EMBL" id="JARQZJ010000125">
    <property type="protein sequence ID" value="KAK9890446.1"/>
    <property type="molecule type" value="Genomic_DNA"/>
</dbReference>